<gene>
    <name evidence="2" type="ORF">C8N24_2013</name>
</gene>
<dbReference type="Proteomes" id="UP000278962">
    <property type="component" value="Unassembled WGS sequence"/>
</dbReference>
<organism evidence="2 3">
    <name type="scientific">Solirubrobacter pauli</name>
    <dbReference type="NCBI Taxonomy" id="166793"/>
    <lineage>
        <taxon>Bacteria</taxon>
        <taxon>Bacillati</taxon>
        <taxon>Actinomycetota</taxon>
        <taxon>Thermoleophilia</taxon>
        <taxon>Solirubrobacterales</taxon>
        <taxon>Solirubrobacteraceae</taxon>
        <taxon>Solirubrobacter</taxon>
    </lineage>
</organism>
<evidence type="ECO:0000259" key="1">
    <source>
        <dbReference type="Pfam" id="PF00561"/>
    </source>
</evidence>
<dbReference type="InterPro" id="IPR029058">
    <property type="entry name" value="AB_hydrolase_fold"/>
</dbReference>
<reference evidence="2 3" key="1">
    <citation type="submission" date="2018-10" db="EMBL/GenBank/DDBJ databases">
        <title>Genomic Encyclopedia of Archaeal and Bacterial Type Strains, Phase II (KMG-II): from individual species to whole genera.</title>
        <authorList>
            <person name="Goeker M."/>
        </authorList>
    </citation>
    <scope>NUCLEOTIDE SEQUENCE [LARGE SCALE GENOMIC DNA]</scope>
    <source>
        <strain evidence="2 3">DSM 14954</strain>
    </source>
</reference>
<feature type="domain" description="AB hydrolase-1" evidence="1">
    <location>
        <begin position="185"/>
        <end position="237"/>
    </location>
</feature>
<dbReference type="InterPro" id="IPR026968">
    <property type="entry name" value="PcaD/CatD"/>
</dbReference>
<dbReference type="RefSeq" id="WP_121249889.1">
    <property type="nucleotide sequence ID" value="NZ_RBIL01000001.1"/>
</dbReference>
<dbReference type="GO" id="GO:0042952">
    <property type="term" value="P:beta-ketoadipate pathway"/>
    <property type="evidence" value="ECO:0007669"/>
    <property type="project" value="InterPro"/>
</dbReference>
<protein>
    <submittedName>
        <fullName evidence="2">3-oxoadipate enol-lactonase</fullName>
    </submittedName>
</protein>
<accession>A0A660LEE6</accession>
<feature type="domain" description="AB hydrolase-1" evidence="1">
    <location>
        <begin position="14"/>
        <end position="128"/>
    </location>
</feature>
<dbReference type="InterPro" id="IPR000073">
    <property type="entry name" value="AB_hydrolase_1"/>
</dbReference>
<comment type="caution">
    <text evidence="2">The sequence shown here is derived from an EMBL/GenBank/DDBJ whole genome shotgun (WGS) entry which is preliminary data.</text>
</comment>
<evidence type="ECO:0000313" key="3">
    <source>
        <dbReference type="Proteomes" id="UP000278962"/>
    </source>
</evidence>
<dbReference type="Gene3D" id="3.40.50.1820">
    <property type="entry name" value="alpha/beta hydrolase"/>
    <property type="match status" value="1"/>
</dbReference>
<dbReference type="PRINTS" id="PR00111">
    <property type="entry name" value="ABHYDROLASE"/>
</dbReference>
<dbReference type="Pfam" id="PF00561">
    <property type="entry name" value="Abhydrolase_1"/>
    <property type="match status" value="2"/>
</dbReference>
<dbReference type="GO" id="GO:0047570">
    <property type="term" value="F:3-oxoadipate enol-lactonase activity"/>
    <property type="evidence" value="ECO:0007669"/>
    <property type="project" value="InterPro"/>
</dbReference>
<evidence type="ECO:0000313" key="2">
    <source>
        <dbReference type="EMBL" id="RKQ92173.1"/>
    </source>
</evidence>
<dbReference type="EMBL" id="RBIL01000001">
    <property type="protein sequence ID" value="RKQ92173.1"/>
    <property type="molecule type" value="Genomic_DNA"/>
</dbReference>
<proteinExistence type="predicted"/>
<sequence>MIPHHRVTGPADAPVLVLSNSLGTTLDMWKPQARALARRFRLVRYDTRGHGGSDTPPGPYTIGDVGRDVLDLLDHLGVERTHFAGLSLGGMTGQWLAINAPERIEKLVLLCTSPKMGPAQVWIDRAKTVREQGTEAIVDGTFERWFTADYRAEHDLSALRDMFVGVDDEGYARCCGIIETMDLTDGLPNISAPTLVIAGAQDPATPPAEHAEVIAGAIPRARLEVLDPAAHLASVERADDVTRLIKEHLG</sequence>
<keyword evidence="3" id="KW-1185">Reference proteome</keyword>
<dbReference type="NCBIfam" id="TIGR02427">
    <property type="entry name" value="protocat_pcaD"/>
    <property type="match status" value="1"/>
</dbReference>
<dbReference type="PANTHER" id="PTHR43798">
    <property type="entry name" value="MONOACYLGLYCEROL LIPASE"/>
    <property type="match status" value="1"/>
</dbReference>
<dbReference type="AlphaFoldDB" id="A0A660LEE6"/>
<name>A0A660LEE6_9ACTN</name>
<dbReference type="OrthoDB" id="3396704at2"/>
<dbReference type="SUPFAM" id="SSF53474">
    <property type="entry name" value="alpha/beta-Hydrolases"/>
    <property type="match status" value="1"/>
</dbReference>
<dbReference type="InterPro" id="IPR050266">
    <property type="entry name" value="AB_hydrolase_sf"/>
</dbReference>